<feature type="signal peptide" evidence="1">
    <location>
        <begin position="1"/>
        <end position="22"/>
    </location>
</feature>
<feature type="chain" id="PRO_5043027796" description="Glycine-rich protein" evidence="1">
    <location>
        <begin position="23"/>
        <end position="76"/>
    </location>
</feature>
<accession>A0AAN9AHH7</accession>
<name>A0AAN9AHH7_HALRR</name>
<organism evidence="2 3">
    <name type="scientific">Halocaridina rubra</name>
    <name type="common">Hawaiian red shrimp</name>
    <dbReference type="NCBI Taxonomy" id="373956"/>
    <lineage>
        <taxon>Eukaryota</taxon>
        <taxon>Metazoa</taxon>
        <taxon>Ecdysozoa</taxon>
        <taxon>Arthropoda</taxon>
        <taxon>Crustacea</taxon>
        <taxon>Multicrustacea</taxon>
        <taxon>Malacostraca</taxon>
        <taxon>Eumalacostraca</taxon>
        <taxon>Eucarida</taxon>
        <taxon>Decapoda</taxon>
        <taxon>Pleocyemata</taxon>
        <taxon>Caridea</taxon>
        <taxon>Atyoidea</taxon>
        <taxon>Atyidae</taxon>
        <taxon>Halocaridina</taxon>
    </lineage>
</organism>
<evidence type="ECO:0000256" key="1">
    <source>
        <dbReference type="SAM" id="SignalP"/>
    </source>
</evidence>
<proteinExistence type="predicted"/>
<gene>
    <name evidence="2" type="ORF">SK128_016994</name>
</gene>
<keyword evidence="3" id="KW-1185">Reference proteome</keyword>
<evidence type="ECO:0008006" key="4">
    <source>
        <dbReference type="Google" id="ProtNLM"/>
    </source>
</evidence>
<sequence length="76" mass="7982">MGYLSAMRILALLLVVCVSVVSSRPQLGEQNFFQNFIGGALGAVQGFMNPASLGSGLFGSFGGFGGNRHGNKQFVR</sequence>
<reference evidence="2 3" key="1">
    <citation type="submission" date="2023-11" db="EMBL/GenBank/DDBJ databases">
        <title>Halocaridina rubra genome assembly.</title>
        <authorList>
            <person name="Smith C."/>
        </authorList>
    </citation>
    <scope>NUCLEOTIDE SEQUENCE [LARGE SCALE GENOMIC DNA]</scope>
    <source>
        <strain evidence="2">EP-1</strain>
        <tissue evidence="2">Whole</tissue>
    </source>
</reference>
<comment type="caution">
    <text evidence="2">The sequence shown here is derived from an EMBL/GenBank/DDBJ whole genome shotgun (WGS) entry which is preliminary data.</text>
</comment>
<dbReference type="AlphaFoldDB" id="A0AAN9AHH7"/>
<protein>
    <recommendedName>
        <fullName evidence="4">Glycine-rich protein</fullName>
    </recommendedName>
</protein>
<keyword evidence="1" id="KW-0732">Signal</keyword>
<evidence type="ECO:0000313" key="2">
    <source>
        <dbReference type="EMBL" id="KAK7087041.1"/>
    </source>
</evidence>
<dbReference type="EMBL" id="JAXCGZ010000017">
    <property type="protein sequence ID" value="KAK7087041.1"/>
    <property type="molecule type" value="Genomic_DNA"/>
</dbReference>
<evidence type="ECO:0000313" key="3">
    <source>
        <dbReference type="Proteomes" id="UP001381693"/>
    </source>
</evidence>
<dbReference type="Proteomes" id="UP001381693">
    <property type="component" value="Unassembled WGS sequence"/>
</dbReference>